<proteinExistence type="predicted"/>
<gene>
    <name evidence="1" type="ORF">MNBD_ACTINO01-829</name>
</gene>
<protein>
    <submittedName>
        <fullName evidence="1">Uncharacterized protein</fullName>
    </submittedName>
</protein>
<dbReference type="EMBL" id="UOEI01000476">
    <property type="protein sequence ID" value="VAW06523.1"/>
    <property type="molecule type" value="Genomic_DNA"/>
</dbReference>
<name>A0A3B0SQV2_9ZZZZ</name>
<organism evidence="1">
    <name type="scientific">hydrothermal vent metagenome</name>
    <dbReference type="NCBI Taxonomy" id="652676"/>
    <lineage>
        <taxon>unclassified sequences</taxon>
        <taxon>metagenomes</taxon>
        <taxon>ecological metagenomes</taxon>
    </lineage>
</organism>
<accession>A0A3B0SQV2</accession>
<sequence>MSDTLTTLIEASDLAGLTKHIDGVCARREWDELIEIRDRCEEAVKRGKQVWAIGQFAEYRLALEAPAPMAASVLSDGKGRFALGPLWEVAASTHSWVELREHIDVPTVRAMTAHERSIRGDEVDESEIDQGVLGVPVTIQEWEPKYPVADYRSDRAAFPDDVFDISMSWRELPDAVEPE</sequence>
<feature type="non-terminal residue" evidence="1">
    <location>
        <position position="179"/>
    </location>
</feature>
<evidence type="ECO:0000313" key="1">
    <source>
        <dbReference type="EMBL" id="VAW06523.1"/>
    </source>
</evidence>
<dbReference type="AlphaFoldDB" id="A0A3B0SQV2"/>
<reference evidence="1" key="1">
    <citation type="submission" date="2018-06" db="EMBL/GenBank/DDBJ databases">
        <authorList>
            <person name="Zhirakovskaya E."/>
        </authorList>
    </citation>
    <scope>NUCLEOTIDE SEQUENCE</scope>
</reference>